<dbReference type="AlphaFoldDB" id="A0A369BBS9"/>
<dbReference type="GO" id="GO:0016491">
    <property type="term" value="F:oxidoreductase activity"/>
    <property type="evidence" value="ECO:0007669"/>
    <property type="project" value="InterPro"/>
</dbReference>
<dbReference type="PRINTS" id="PR00411">
    <property type="entry name" value="PNDRDTASEI"/>
</dbReference>
<keyword evidence="2" id="KW-0285">Flavoprotein</keyword>
<accession>A0A369BBS9</accession>
<evidence type="ECO:0000259" key="5">
    <source>
        <dbReference type="Pfam" id="PF18267"/>
    </source>
</evidence>
<sequence length="403" mass="44156">MLKHVILGNGAAGITAAAKLREANANDYITIVSGEAWPVYSKPMLPDYIGGKLNKDKLFLRSHNFYHDSNIELVRNNPCKDIDAQSRRIILNDGTSIEYDRLLIAVGGTPLIPPVEGLREAGCLTLNSLDDADRIRQQSRQGGRAVIMGAGLTGIETGFALKALGMEVCIIEREKRILPLQMDSESSEVMLERIRNEGIKILMETTIVKACGGERNTILLSDGTQLTYDMLVVSSGTRPNVAFAAQCGIKIGRGIIVNEFMETSCRHIYAAGDAAELVDAKSGNSRIACIWPNAMNQGRAAAFSMAGQPQGFSAEAARLNQVQMRDIPFVSMGLVNPEEDCEILSRRYDSGAYRRLVIKNGVVKGMILIGDTRSLRSIGELIRKGVDTSEFHHRLLEEEFSLK</sequence>
<dbReference type="Proteomes" id="UP000253034">
    <property type="component" value="Unassembled WGS sequence"/>
</dbReference>
<feature type="domain" description="FAD/NAD(P)-binding" evidence="4">
    <location>
        <begin position="3"/>
        <end position="298"/>
    </location>
</feature>
<comment type="caution">
    <text evidence="6">The sequence shown here is derived from an EMBL/GenBank/DDBJ whole genome shotgun (WGS) entry which is preliminary data.</text>
</comment>
<dbReference type="OrthoDB" id="9807946at2"/>
<gene>
    <name evidence="6" type="ORF">DFR58_10474</name>
</gene>
<protein>
    <submittedName>
        <fullName evidence="6">Pyridine nucleotide-disulfide oxidoreductase</fullName>
    </submittedName>
</protein>
<dbReference type="InterPro" id="IPR041575">
    <property type="entry name" value="Rubredoxin_C"/>
</dbReference>
<dbReference type="InterPro" id="IPR050260">
    <property type="entry name" value="FAD-bd_OxRdtase"/>
</dbReference>
<dbReference type="EMBL" id="QPJT01000004">
    <property type="protein sequence ID" value="RCX18805.1"/>
    <property type="molecule type" value="Genomic_DNA"/>
</dbReference>
<dbReference type="PANTHER" id="PTHR43429">
    <property type="entry name" value="PYRIDINE NUCLEOTIDE-DISULFIDE OXIDOREDUCTASE DOMAIN-CONTAINING"/>
    <property type="match status" value="1"/>
</dbReference>
<dbReference type="RefSeq" id="WP_114296654.1">
    <property type="nucleotide sequence ID" value="NZ_QPJT01000004.1"/>
</dbReference>
<dbReference type="PRINTS" id="PR00368">
    <property type="entry name" value="FADPNR"/>
</dbReference>
<evidence type="ECO:0000259" key="4">
    <source>
        <dbReference type="Pfam" id="PF07992"/>
    </source>
</evidence>
<comment type="cofactor">
    <cofactor evidence="1">
        <name>FAD</name>
        <dbReference type="ChEBI" id="CHEBI:57692"/>
    </cofactor>
</comment>
<dbReference type="InterPro" id="IPR036188">
    <property type="entry name" value="FAD/NAD-bd_sf"/>
</dbReference>
<dbReference type="InterPro" id="IPR023753">
    <property type="entry name" value="FAD/NAD-binding_dom"/>
</dbReference>
<organism evidence="6 7">
    <name type="scientific">Anaerobacterium chartisolvens</name>
    <dbReference type="NCBI Taxonomy" id="1297424"/>
    <lineage>
        <taxon>Bacteria</taxon>
        <taxon>Bacillati</taxon>
        <taxon>Bacillota</taxon>
        <taxon>Clostridia</taxon>
        <taxon>Eubacteriales</taxon>
        <taxon>Oscillospiraceae</taxon>
        <taxon>Anaerobacterium</taxon>
    </lineage>
</organism>
<evidence type="ECO:0000256" key="3">
    <source>
        <dbReference type="ARBA" id="ARBA00022827"/>
    </source>
</evidence>
<dbReference type="Pfam" id="PF18267">
    <property type="entry name" value="Rubredoxin_C"/>
    <property type="match status" value="1"/>
</dbReference>
<reference evidence="6 7" key="1">
    <citation type="submission" date="2018-07" db="EMBL/GenBank/DDBJ databases">
        <title>Genomic Encyclopedia of Type Strains, Phase IV (KMG-IV): sequencing the most valuable type-strain genomes for metagenomic binning, comparative biology and taxonomic classification.</title>
        <authorList>
            <person name="Goeker M."/>
        </authorList>
    </citation>
    <scope>NUCLEOTIDE SEQUENCE [LARGE SCALE GENOMIC DNA]</scope>
    <source>
        <strain evidence="6 7">DSM 27016</strain>
    </source>
</reference>
<dbReference type="Pfam" id="PF07992">
    <property type="entry name" value="Pyr_redox_2"/>
    <property type="match status" value="1"/>
</dbReference>
<dbReference type="Gene3D" id="3.50.50.60">
    <property type="entry name" value="FAD/NAD(P)-binding domain"/>
    <property type="match status" value="2"/>
</dbReference>
<dbReference type="Gene3D" id="3.30.390.30">
    <property type="match status" value="1"/>
</dbReference>
<keyword evidence="3" id="KW-0274">FAD</keyword>
<dbReference type="PANTHER" id="PTHR43429:SF3">
    <property type="entry name" value="NITRITE REDUCTASE [NAD(P)H]"/>
    <property type="match status" value="1"/>
</dbReference>
<evidence type="ECO:0000313" key="7">
    <source>
        <dbReference type="Proteomes" id="UP000253034"/>
    </source>
</evidence>
<keyword evidence="7" id="KW-1185">Reference proteome</keyword>
<proteinExistence type="predicted"/>
<dbReference type="InterPro" id="IPR016156">
    <property type="entry name" value="FAD/NAD-linked_Rdtase_dimer_sf"/>
</dbReference>
<feature type="domain" description="NADH-rubredoxin oxidoreductase C-terminal" evidence="5">
    <location>
        <begin position="324"/>
        <end position="385"/>
    </location>
</feature>
<evidence type="ECO:0000313" key="6">
    <source>
        <dbReference type="EMBL" id="RCX18805.1"/>
    </source>
</evidence>
<evidence type="ECO:0000256" key="2">
    <source>
        <dbReference type="ARBA" id="ARBA00022630"/>
    </source>
</evidence>
<name>A0A369BBS9_9FIRM</name>
<dbReference type="SUPFAM" id="SSF51905">
    <property type="entry name" value="FAD/NAD(P)-binding domain"/>
    <property type="match status" value="2"/>
</dbReference>
<evidence type="ECO:0000256" key="1">
    <source>
        <dbReference type="ARBA" id="ARBA00001974"/>
    </source>
</evidence>